<dbReference type="EMBL" id="QDKL01000002">
    <property type="protein sequence ID" value="RZF21787.1"/>
    <property type="molecule type" value="Genomic_DNA"/>
</dbReference>
<keyword evidence="3" id="KW-1185">Reference proteome</keyword>
<proteinExistence type="predicted"/>
<dbReference type="RefSeq" id="WP_115361528.1">
    <property type="nucleotide sequence ID" value="NZ_QDKL01000002.1"/>
</dbReference>
<comment type="caution">
    <text evidence="2">The sequence shown here is derived from an EMBL/GenBank/DDBJ whole genome shotgun (WGS) entry which is preliminary data.</text>
</comment>
<name>A0ABY0IKE9_9BACT</name>
<dbReference type="Gene3D" id="2.160.20.110">
    <property type="match status" value="2"/>
</dbReference>
<dbReference type="PROSITE" id="PS51257">
    <property type="entry name" value="PROKAR_LIPOPROTEIN"/>
    <property type="match status" value="1"/>
</dbReference>
<evidence type="ECO:0000313" key="3">
    <source>
        <dbReference type="Proteomes" id="UP000443582"/>
    </source>
</evidence>
<reference evidence="3" key="1">
    <citation type="journal article" date="2019" name="Int. J. Syst. Evol. Microbiol.">
        <title>Halobacteriovorax valvorus sp. nov., a novel prokaryotic predator isolated from coastal seawater of China.</title>
        <authorList>
            <person name="Chen M.-X."/>
        </authorList>
    </citation>
    <scope>NUCLEOTIDE SEQUENCE [LARGE SCALE GENOMIC DNA]</scope>
    <source>
        <strain evidence="3">BL9</strain>
    </source>
</reference>
<organism evidence="2 3">
    <name type="scientific">Halobacteriovorax vibrionivorans</name>
    <dbReference type="NCBI Taxonomy" id="2152716"/>
    <lineage>
        <taxon>Bacteria</taxon>
        <taxon>Pseudomonadati</taxon>
        <taxon>Bdellovibrionota</taxon>
        <taxon>Bacteriovoracia</taxon>
        <taxon>Bacteriovoracales</taxon>
        <taxon>Halobacteriovoraceae</taxon>
        <taxon>Halobacteriovorax</taxon>
    </lineage>
</organism>
<dbReference type="Proteomes" id="UP000443582">
    <property type="component" value="Unassembled WGS sequence"/>
</dbReference>
<accession>A0ABY0IKE9</accession>
<feature type="chain" id="PRO_5046248989" description="GLUG domain-containing protein" evidence="1">
    <location>
        <begin position="27"/>
        <end position="1209"/>
    </location>
</feature>
<evidence type="ECO:0000256" key="1">
    <source>
        <dbReference type="SAM" id="SignalP"/>
    </source>
</evidence>
<protein>
    <recommendedName>
        <fullName evidence="4">GLUG domain-containing protein</fullName>
    </recommendedName>
</protein>
<gene>
    <name evidence="2" type="ORF">DAY19_08850</name>
</gene>
<keyword evidence="1" id="KW-0732">Signal</keyword>
<feature type="signal peptide" evidence="1">
    <location>
        <begin position="1"/>
        <end position="26"/>
    </location>
</feature>
<evidence type="ECO:0000313" key="2">
    <source>
        <dbReference type="EMBL" id="RZF21787.1"/>
    </source>
</evidence>
<evidence type="ECO:0008006" key="4">
    <source>
        <dbReference type="Google" id="ProtNLM"/>
    </source>
</evidence>
<sequence>MHRKFIKALGLVFLSTLLFTSCAKKASNTTVTISKSSFLVGDLSNTFDGGVLIIGKNLDSNQSFQLALDPTSPSTIDIELPFGTYDVKAIGWHDGATPTKMKGTRYCSQITSVVDQNETPMQLNMTQATCASLTNLNIYDGTTNNDFNIEACHGVVKVPGLGERDSCGEAGSIARSLKVKYLSIDADGNLNNALSLTSECVDVYAPGTENEEYFQYRVSDISDIVQGEAGYKTPIEVTAYRLPGCPVGGDSVTRRPPRPADIPNDKYFKIKKSDAGLDFMIGINSCNFPGALTAAPFANGAAITKNSNVICTVNQFNEIANYPDKEFIIGQTIDFGGTPPTTASSTHFSGYIEGDIWMSETKVPHIKGLPGSLFFSLGSNVADYSAGIEHLNIDVSSITDGPVIAKMLKYDSEFYSINLNGHMTNSSPSFIPDGTSIGDTCGALFNQVYYTGAGSQVYADVDFEKITFSNFKLTCNGLSGTNANYIGGLIGAATSGNTETATNRTFRFDRIEGDIFIEVDSTNANQSIGGLIGLSENQTTIDTWSNKYSITNTFTSSPPRIIGGLLGQHQSTAANSMGKLHLNDNNIHTNILSNLGYGAIQGAGGLVGKVFNPDELYIRGSIVTGNINTNLKNAGGIIGHLYFESNTNSASIQTTLNNATVLADGSAGGIIGGLSIDNFTNVYLSTVTNRGQITGAIGSSSNEGVGGIVGSLLNSTAGSSLSISTSSNRGSISSVKGHSTVNAAGSIVGLFNTTALNFSATGVYADISDIKTAGASRPYFIGFINDLTSANISTNFYLDEVLFSGYTSTSPLSETLTYYGDNTNQYAFTYGTFGSSPFPASLNDHPLYTLAGDSKLDLFLNKYMLFDSNGRSIINGSESSPFLIKAKSDIGFVNTSIGAKFSWRLTTNIDMGGDFLQLSPTNTPFEGDFDGNGYTISNFTNDYSVLSTLMPNNGIFPHVSYGRIKNLNLKGGNVTFKCSPMTYNGSGVLIGQLSTSGQWDGNGDPQLFNLSVSNTNITMPSGSDCKGASPFIGYFNSDNGEDAARFQNISIINNTIDASKSAGLVGYIYLPSSTTFPFKNVEVVGNKFIGESVTTSTSSSAFFGASIASGIYTSYENVLFIGDVNGDNPGAITNDENLANLGASTDSLISNAYAFFDGGQYIQGTAFTNNGATSLADIGTTSFDDYFIHDATVGTVRLDREYITEEIYD</sequence>